<dbReference type="EC" id="2.7.12.2" evidence="7"/>
<dbReference type="InterPro" id="IPR017441">
    <property type="entry name" value="Protein_kinase_ATP_BS"/>
</dbReference>
<feature type="binding site" evidence="8">
    <location>
        <position position="78"/>
    </location>
    <ligand>
        <name>ATP</name>
        <dbReference type="ChEBI" id="CHEBI:30616"/>
    </ligand>
</feature>
<keyword evidence="1" id="KW-0723">Serine/threonine-protein kinase</keyword>
<evidence type="ECO:0000313" key="11">
    <source>
        <dbReference type="EMBL" id="KAA3675180.1"/>
    </source>
</evidence>
<sequence length="365" mass="41380">MSGRRIMRPPPLAATLSRTETPDPFPPGLSSETQIEVDGEQIMIRVMDLERLSTIGRGQFGRVNKMRHKPTGRIFAVKYITPDPESIKRKQIENELRVAKNTPCPCLVKCYGGLIHELDVLVIMELLDISLDTLRARFSTFVSTPVTPVPFFSFHTTPYPPSRFTDTCNQVYGKNQTIPENLLAYIVQRVVTGLHFLRTQMSIMHRDVKPSNLLANRLGMVKVCDFGISGTLIKSMAPTNIGTSRYMGPERIDPKANATYRIESDVWSLGLSLMELATGKLCYHGFTSMLEQMREIVNGEPLRLPTDDRYSVPLQNFVSRCLVKKPEERANYVELLDSDFLRPVDVETERENLSKFLVPYLDPNP</sequence>
<dbReference type="Gene3D" id="3.30.200.20">
    <property type="entry name" value="Phosphorylase Kinase, domain 1"/>
    <property type="match status" value="1"/>
</dbReference>
<dbReference type="Proteomes" id="UP000324629">
    <property type="component" value="Unassembled WGS sequence"/>
</dbReference>
<dbReference type="PROSITE" id="PS50011">
    <property type="entry name" value="PROTEIN_KINASE_DOM"/>
    <property type="match status" value="1"/>
</dbReference>
<dbReference type="SUPFAM" id="SSF56112">
    <property type="entry name" value="Protein kinase-like (PK-like)"/>
    <property type="match status" value="1"/>
</dbReference>
<keyword evidence="3 8" id="KW-0547">Nucleotide-binding</keyword>
<dbReference type="GO" id="GO:0005524">
    <property type="term" value="F:ATP binding"/>
    <property type="evidence" value="ECO:0007669"/>
    <property type="project" value="UniProtKB-UniRule"/>
</dbReference>
<dbReference type="SMART" id="SM00220">
    <property type="entry name" value="S_TKc"/>
    <property type="match status" value="1"/>
</dbReference>
<dbReference type="PANTHER" id="PTHR48013:SF15">
    <property type="entry name" value="DUAL SPECIFICITY MITOGEN-ACTIVATED PROTEIN KINASE KINASE 4"/>
    <property type="match status" value="1"/>
</dbReference>
<keyword evidence="2" id="KW-0808">Transferase</keyword>
<evidence type="ECO:0000256" key="1">
    <source>
        <dbReference type="ARBA" id="ARBA00022527"/>
    </source>
</evidence>
<feature type="domain" description="Protein kinase" evidence="10">
    <location>
        <begin position="49"/>
        <end position="341"/>
    </location>
</feature>
<evidence type="ECO:0000256" key="6">
    <source>
        <dbReference type="ARBA" id="ARBA00038035"/>
    </source>
</evidence>
<dbReference type="GO" id="GO:0004674">
    <property type="term" value="F:protein serine/threonine kinase activity"/>
    <property type="evidence" value="ECO:0007669"/>
    <property type="project" value="UniProtKB-KW"/>
</dbReference>
<evidence type="ECO:0000259" key="10">
    <source>
        <dbReference type="PROSITE" id="PS50011"/>
    </source>
</evidence>
<reference evidence="11 12" key="1">
    <citation type="journal article" date="2019" name="Gigascience">
        <title>Whole-genome sequence of the oriental lung fluke Paragonimus westermani.</title>
        <authorList>
            <person name="Oey H."/>
            <person name="Zakrzewski M."/>
            <person name="Narain K."/>
            <person name="Devi K.R."/>
            <person name="Agatsuma T."/>
            <person name="Nawaratna S."/>
            <person name="Gobert G.N."/>
            <person name="Jones M.K."/>
            <person name="Ragan M.A."/>
            <person name="McManus D.P."/>
            <person name="Krause L."/>
        </authorList>
    </citation>
    <scope>NUCLEOTIDE SEQUENCE [LARGE SCALE GENOMIC DNA]</scope>
    <source>
        <strain evidence="11 12">IND2009</strain>
    </source>
</reference>
<dbReference type="PANTHER" id="PTHR48013">
    <property type="entry name" value="DUAL SPECIFICITY MITOGEN-ACTIVATED PROTEIN KINASE KINASE 5-RELATED"/>
    <property type="match status" value="1"/>
</dbReference>
<evidence type="ECO:0000313" key="12">
    <source>
        <dbReference type="Proteomes" id="UP000324629"/>
    </source>
</evidence>
<comment type="caution">
    <text evidence="11">The sequence shown here is derived from an EMBL/GenBank/DDBJ whole genome shotgun (WGS) entry which is preliminary data.</text>
</comment>
<dbReference type="EMBL" id="QNGE01002677">
    <property type="protein sequence ID" value="KAA3675180.1"/>
    <property type="molecule type" value="Genomic_DNA"/>
</dbReference>
<organism evidence="11 12">
    <name type="scientific">Paragonimus westermani</name>
    <dbReference type="NCBI Taxonomy" id="34504"/>
    <lineage>
        <taxon>Eukaryota</taxon>
        <taxon>Metazoa</taxon>
        <taxon>Spiralia</taxon>
        <taxon>Lophotrochozoa</taxon>
        <taxon>Platyhelminthes</taxon>
        <taxon>Trematoda</taxon>
        <taxon>Digenea</taxon>
        <taxon>Plagiorchiida</taxon>
        <taxon>Troglotremata</taxon>
        <taxon>Troglotrematidae</taxon>
        <taxon>Paragonimus</taxon>
    </lineage>
</organism>
<dbReference type="FunFam" id="3.30.200.20:FF:000040">
    <property type="entry name" value="Dual specificity mitogen-activated protein kinase kinase"/>
    <property type="match status" value="1"/>
</dbReference>
<evidence type="ECO:0000256" key="2">
    <source>
        <dbReference type="ARBA" id="ARBA00022679"/>
    </source>
</evidence>
<dbReference type="InterPro" id="IPR011009">
    <property type="entry name" value="Kinase-like_dom_sf"/>
</dbReference>
<proteinExistence type="inferred from homology"/>
<evidence type="ECO:0000256" key="3">
    <source>
        <dbReference type="ARBA" id="ARBA00022741"/>
    </source>
</evidence>
<name>A0A5J4NIF6_9TREM</name>
<gene>
    <name evidence="11" type="ORF">DEA37_0011384</name>
</gene>
<evidence type="ECO:0000256" key="9">
    <source>
        <dbReference type="SAM" id="MobiDB-lite"/>
    </source>
</evidence>
<protein>
    <recommendedName>
        <fullName evidence="7">mitogen-activated protein kinase kinase</fullName>
        <ecNumber evidence="7">2.7.12.2</ecNumber>
    </recommendedName>
</protein>
<keyword evidence="4 11" id="KW-0418">Kinase</keyword>
<keyword evidence="5 8" id="KW-0067">ATP-binding</keyword>
<dbReference type="PROSITE" id="PS00107">
    <property type="entry name" value="PROTEIN_KINASE_ATP"/>
    <property type="match status" value="1"/>
</dbReference>
<feature type="region of interest" description="Disordered" evidence="9">
    <location>
        <begin position="1"/>
        <end position="30"/>
    </location>
</feature>
<dbReference type="Gene3D" id="1.10.510.10">
    <property type="entry name" value="Transferase(Phosphotransferase) domain 1"/>
    <property type="match status" value="1"/>
</dbReference>
<accession>A0A5J4NIF6</accession>
<dbReference type="InterPro" id="IPR000719">
    <property type="entry name" value="Prot_kinase_dom"/>
</dbReference>
<comment type="similarity">
    <text evidence="6">Belongs to the protein kinase superfamily. STE Ser/Thr protein kinase family. MAP kinase kinase subfamily.</text>
</comment>
<dbReference type="Pfam" id="PF00069">
    <property type="entry name" value="Pkinase"/>
    <property type="match status" value="2"/>
</dbReference>
<dbReference type="GO" id="GO:0004708">
    <property type="term" value="F:MAP kinase kinase activity"/>
    <property type="evidence" value="ECO:0007669"/>
    <property type="project" value="UniProtKB-EC"/>
</dbReference>
<evidence type="ECO:0000256" key="4">
    <source>
        <dbReference type="ARBA" id="ARBA00022777"/>
    </source>
</evidence>
<evidence type="ECO:0000256" key="5">
    <source>
        <dbReference type="ARBA" id="ARBA00022840"/>
    </source>
</evidence>
<dbReference type="AlphaFoldDB" id="A0A5J4NIF6"/>
<evidence type="ECO:0000256" key="7">
    <source>
        <dbReference type="ARBA" id="ARBA00038999"/>
    </source>
</evidence>
<evidence type="ECO:0000256" key="8">
    <source>
        <dbReference type="PROSITE-ProRule" id="PRU10141"/>
    </source>
</evidence>
<keyword evidence="12" id="KW-1185">Reference proteome</keyword>